<evidence type="ECO:0000256" key="2">
    <source>
        <dbReference type="ARBA" id="ARBA00022980"/>
    </source>
</evidence>
<keyword evidence="4" id="KW-0496">Mitochondrion</keyword>
<dbReference type="AlphaFoldDB" id="A0A1Z1XAS3"/>
<dbReference type="RefSeq" id="YP_009389217.1">
    <property type="nucleotide sequence ID" value="NC_035158.1"/>
</dbReference>
<protein>
    <submittedName>
        <fullName evidence="4">Ribosomal protein S3</fullName>
    </submittedName>
</protein>
<dbReference type="InterPro" id="IPR036419">
    <property type="entry name" value="Ribosomal_S3_C_sf"/>
</dbReference>
<keyword evidence="3" id="KW-0687">Ribonucleoprotein</keyword>
<dbReference type="GO" id="GO:1990904">
    <property type="term" value="C:ribonucleoprotein complex"/>
    <property type="evidence" value="ECO:0007669"/>
    <property type="project" value="UniProtKB-KW"/>
</dbReference>
<evidence type="ECO:0000256" key="1">
    <source>
        <dbReference type="ARBA" id="ARBA00010761"/>
    </source>
</evidence>
<comment type="similarity">
    <text evidence="1">Belongs to the universal ribosomal protein uS3 family.</text>
</comment>
<dbReference type="GeneID" id="33195544"/>
<evidence type="ECO:0000313" key="4">
    <source>
        <dbReference type="EMBL" id="ARX95961.1"/>
    </source>
</evidence>
<reference evidence="4" key="1">
    <citation type="submission" date="2016-11" db="EMBL/GenBank/DDBJ databases">
        <title>Complete Mitochondrial Genome of Thorea hispida.</title>
        <authorList>
            <person name="Nan F."/>
            <person name="Xie S."/>
        </authorList>
    </citation>
    <scope>NUCLEOTIDE SEQUENCE</scope>
</reference>
<gene>
    <name evidence="4" type="primary">rps3</name>
</gene>
<evidence type="ECO:0000256" key="3">
    <source>
        <dbReference type="ARBA" id="ARBA00023274"/>
    </source>
</evidence>
<geneLocation type="mitochondrion" evidence="4"/>
<name>A0A1Z1XAS3_9FLOR</name>
<organism evidence="4">
    <name type="scientific">Thorea hispida</name>
    <dbReference type="NCBI Taxonomy" id="202687"/>
    <lineage>
        <taxon>Eukaryota</taxon>
        <taxon>Rhodophyta</taxon>
        <taxon>Florideophyceae</taxon>
        <taxon>Nemaliophycidae</taxon>
        <taxon>Thoreales</taxon>
        <taxon>Thoreaceae</taxon>
        <taxon>Thorea</taxon>
    </lineage>
</organism>
<dbReference type="EMBL" id="KY083066">
    <property type="protein sequence ID" value="ARX95961.1"/>
    <property type="molecule type" value="Genomic_DNA"/>
</dbReference>
<keyword evidence="2 4" id="KW-0689">Ribosomal protein</keyword>
<accession>A0A1Z1XAS3</accession>
<dbReference type="SUPFAM" id="SSF54821">
    <property type="entry name" value="Ribosomal protein S3 C-terminal domain"/>
    <property type="match status" value="1"/>
</dbReference>
<proteinExistence type="inferred from homology"/>
<dbReference type="Gene3D" id="3.30.1140.32">
    <property type="entry name" value="Ribosomal protein S3, C-terminal domain"/>
    <property type="match status" value="1"/>
</dbReference>
<dbReference type="GO" id="GO:0005840">
    <property type="term" value="C:ribosome"/>
    <property type="evidence" value="ECO:0007669"/>
    <property type="project" value="UniProtKB-KW"/>
</dbReference>
<sequence>MSRKTNSISLRLGLLQVWSIISNCYGKNLKPYSFFWSKTNLKNYLARLFINNSLTLGCLHWAFKFNKVLIIITYINPSNLKVNSYKIYKNVLKVLKFWVELPVYIYIFEAEQLNLASFIALYFGFKLNNNKNIVLKNILKIIRLNTKRVILSSAGPVTLTFNGFKIRCSGRSNNTRNSMSKTFKFVSNSVTLSRITNYVDYTHKLIYTKLGTYSIHVWVSYSVVF</sequence>